<reference evidence="4" key="1">
    <citation type="journal article" date="2020" name="mSystems">
        <title>Genome- and Community-Level Interaction Insights into Carbon Utilization and Element Cycling Functions of Hydrothermarchaeota in Hydrothermal Sediment.</title>
        <authorList>
            <person name="Zhou Z."/>
            <person name="Liu Y."/>
            <person name="Xu W."/>
            <person name="Pan J."/>
            <person name="Luo Z.H."/>
            <person name="Li M."/>
        </authorList>
    </citation>
    <scope>NUCLEOTIDE SEQUENCE [LARGE SCALE GENOMIC DNA]</scope>
    <source>
        <strain evidence="4">HyVt-458</strain>
    </source>
</reference>
<name>A0A831RY91_9GAMM</name>
<proteinExistence type="predicted"/>
<gene>
    <name evidence="4" type="ORF">ENJ12_05785</name>
</gene>
<organism evidence="4">
    <name type="scientific">Thiolapillus brandeum</name>
    <dbReference type="NCBI Taxonomy" id="1076588"/>
    <lineage>
        <taxon>Bacteria</taxon>
        <taxon>Pseudomonadati</taxon>
        <taxon>Pseudomonadota</taxon>
        <taxon>Gammaproteobacteria</taxon>
        <taxon>Chromatiales</taxon>
        <taxon>Sedimenticolaceae</taxon>
        <taxon>Thiolapillus</taxon>
    </lineage>
</organism>
<dbReference type="SMART" id="SM00327">
    <property type="entry name" value="VWA"/>
    <property type="match status" value="1"/>
</dbReference>
<feature type="signal peptide" evidence="1">
    <location>
        <begin position="1"/>
        <end position="15"/>
    </location>
</feature>
<feature type="chain" id="PRO_5032552942" evidence="1">
    <location>
        <begin position="16"/>
        <end position="678"/>
    </location>
</feature>
<accession>A0A831RY91</accession>
<evidence type="ECO:0000259" key="2">
    <source>
        <dbReference type="PROSITE" id="PS50234"/>
    </source>
</evidence>
<keyword evidence="1" id="KW-0732">Signal</keyword>
<protein>
    <submittedName>
        <fullName evidence="4">VWA domain-containing protein</fullName>
    </submittedName>
</protein>
<dbReference type="Gene3D" id="3.40.50.410">
    <property type="entry name" value="von Willebrand factor, type A domain"/>
    <property type="match status" value="1"/>
</dbReference>
<dbReference type="PANTHER" id="PTHR45737">
    <property type="entry name" value="VON WILLEBRAND FACTOR A DOMAIN-CONTAINING PROTEIN 5A"/>
    <property type="match status" value="1"/>
</dbReference>
<feature type="domain" description="VIT" evidence="3">
    <location>
        <begin position="15"/>
        <end position="143"/>
    </location>
</feature>
<dbReference type="SUPFAM" id="SSF53300">
    <property type="entry name" value="vWA-like"/>
    <property type="match status" value="1"/>
</dbReference>
<dbReference type="PROSITE" id="PS50234">
    <property type="entry name" value="VWFA"/>
    <property type="match status" value="1"/>
</dbReference>
<evidence type="ECO:0000313" key="4">
    <source>
        <dbReference type="EMBL" id="HEC06338.1"/>
    </source>
</evidence>
<dbReference type="InterPro" id="IPR013694">
    <property type="entry name" value="VIT"/>
</dbReference>
<dbReference type="EMBL" id="DRLF01000205">
    <property type="protein sequence ID" value="HEC06338.1"/>
    <property type="molecule type" value="Genomic_DNA"/>
</dbReference>
<dbReference type="InterPro" id="IPR002035">
    <property type="entry name" value="VWF_A"/>
</dbReference>
<sequence>MLLAVLFLLGTAVQAAGLLQPSDGSLPPLEIRDHQVSVVIEDGYAITTVEQVFHNPHGQDLEARYSFPIPEHASVAELTLWIDGKPVTGEVLEREQAKQVYEEEKAAGRDAGITEKDSYKTFETRVSPVRAGQDTRIRLVYLQPVQVDTGIGRYVYPLEEGGVDEQKLAFWTANEQVSRKFSFDLKVRSGYPVDAVRMPNQPQAQIRQLAEGEWEVHVGNRGGVMAAAANPEEGQQVVATSSAPVFTLDKDLIVYWRLKAGLPGSVDLVAHKPEGKARGTFMLVVTPGDDLQPITEGRDWVFVLDVSGSMQGKYATLADAVQRSLKKLRPEDRFRIVLFNNFSRELTQGFTNATPEAITRYSRSVAAIQPNNGTNLYAGLQLGLRSLDADRTSAIVLVTDGVANVGETQQRQFISLIKKKDVRLFTLVMGNSANRPLLEVMTKASHGFSVSMSNSDDVVGQLLSATSKATHESLHGVKLKISGIKTADITPKEIGSLYRGQQLVVFGHYWGDGMADVEVSGRISGHPVSYQTRFTFPDVAMENPEIERLWAYASIEDAMAEIHDFGEKADLKQSIIDLGVEYGLVTDYTAMVVMTDAAFDERGIERSNRKRLAIEAAAQQQRAGRPVVSRRVDTQQPMYQTPRPSFGKGGGALDAWSLLLLLPLLWLVVRGRKGVQAG</sequence>
<evidence type="ECO:0000259" key="3">
    <source>
        <dbReference type="PROSITE" id="PS51468"/>
    </source>
</evidence>
<dbReference type="PROSITE" id="PS51468">
    <property type="entry name" value="VIT"/>
    <property type="match status" value="1"/>
</dbReference>
<dbReference type="SMART" id="SM00609">
    <property type="entry name" value="VIT"/>
    <property type="match status" value="1"/>
</dbReference>
<dbReference type="InterPro" id="IPR036465">
    <property type="entry name" value="vWFA_dom_sf"/>
</dbReference>
<evidence type="ECO:0000256" key="1">
    <source>
        <dbReference type="SAM" id="SignalP"/>
    </source>
</evidence>
<dbReference type="PANTHER" id="PTHR45737:SF6">
    <property type="entry name" value="VON WILLEBRAND FACTOR A DOMAIN-CONTAINING PROTEIN 5A"/>
    <property type="match status" value="1"/>
</dbReference>
<dbReference type="Proteomes" id="UP000886339">
    <property type="component" value="Unassembled WGS sequence"/>
</dbReference>
<feature type="domain" description="VWFA" evidence="2">
    <location>
        <begin position="299"/>
        <end position="466"/>
    </location>
</feature>
<dbReference type="Pfam" id="PF13768">
    <property type="entry name" value="VWA_3"/>
    <property type="match status" value="1"/>
</dbReference>
<dbReference type="Pfam" id="PF08487">
    <property type="entry name" value="VIT"/>
    <property type="match status" value="1"/>
</dbReference>
<comment type="caution">
    <text evidence="4">The sequence shown here is derived from an EMBL/GenBank/DDBJ whole genome shotgun (WGS) entry which is preliminary data.</text>
</comment>
<dbReference type="AlphaFoldDB" id="A0A831RY91"/>